<evidence type="ECO:0000313" key="7">
    <source>
        <dbReference type="Proteomes" id="UP001369736"/>
    </source>
</evidence>
<evidence type="ECO:0000256" key="3">
    <source>
        <dbReference type="ARBA" id="ARBA00023172"/>
    </source>
</evidence>
<dbReference type="Gene3D" id="3.40.50.1390">
    <property type="entry name" value="Resolvase, N-terminal catalytic domain"/>
    <property type="match status" value="1"/>
</dbReference>
<accession>A0ABU8M0G6</accession>
<proteinExistence type="predicted"/>
<feature type="active site" description="O-(5'-phospho-DNA)-serine intermediate" evidence="4">
    <location>
        <position position="26"/>
    </location>
</feature>
<feature type="domain" description="Resolvase/invertase-type recombinase catalytic" evidence="5">
    <location>
        <begin position="18"/>
        <end position="165"/>
    </location>
</feature>
<reference evidence="6 7" key="1">
    <citation type="submission" date="2024-03" db="EMBL/GenBank/DDBJ databases">
        <title>Actinomycetospora sp. OC33-EN07, a novel actinomycete isolated from wild orchid (Aerides multiflora).</title>
        <authorList>
            <person name="Suriyachadkun C."/>
        </authorList>
    </citation>
    <scope>NUCLEOTIDE SEQUENCE [LARGE SCALE GENOMIC DNA]</scope>
    <source>
        <strain evidence="6 7">OC33-EN07</strain>
    </source>
</reference>
<dbReference type="PROSITE" id="PS00397">
    <property type="entry name" value="RECOMBINASES_1"/>
    <property type="match status" value="1"/>
</dbReference>
<keyword evidence="2" id="KW-0238">DNA-binding</keyword>
<dbReference type="SUPFAM" id="SSF53041">
    <property type="entry name" value="Resolvase-like"/>
    <property type="match status" value="1"/>
</dbReference>
<keyword evidence="7" id="KW-1185">Reference proteome</keyword>
<dbReference type="InterPro" id="IPR050639">
    <property type="entry name" value="SSR_resolvase"/>
</dbReference>
<dbReference type="SMART" id="SM00857">
    <property type="entry name" value="Resolvase"/>
    <property type="match status" value="1"/>
</dbReference>
<protein>
    <submittedName>
        <fullName evidence="6">Recombinase family protein</fullName>
    </submittedName>
</protein>
<dbReference type="CDD" id="cd00338">
    <property type="entry name" value="Ser_Recombinase"/>
    <property type="match status" value="1"/>
</dbReference>
<sequence length="234" mass="24939">MTAPRRRRRSRSADAPVRAIGYVRVSTGGQVESGAGLDAQRAALVERADREGWDLEVVADEGLSAKTVDDRPELVAALARLDAGDADVLVAAKLDRVSRSVADFARLLERASTRGWRLVLLDLGVDTSTPAGEFVANTIANSAQYERRLIGQRTREGLAAKRAQGVRLGRPSSLPSDVVARIVREHAAGASLRGLATTLTAEDVPTAQGGVRWYPSTVRAVLHSQQAADLAPTT</sequence>
<keyword evidence="3" id="KW-0233">DNA recombination</keyword>
<dbReference type="InterPro" id="IPR036162">
    <property type="entry name" value="Resolvase-like_N_sf"/>
</dbReference>
<comment type="caution">
    <text evidence="6">The sequence shown here is derived from an EMBL/GenBank/DDBJ whole genome shotgun (WGS) entry which is preliminary data.</text>
</comment>
<organism evidence="6 7">
    <name type="scientific">Actinomycetospora flava</name>
    <dbReference type="NCBI Taxonomy" id="3129232"/>
    <lineage>
        <taxon>Bacteria</taxon>
        <taxon>Bacillati</taxon>
        <taxon>Actinomycetota</taxon>
        <taxon>Actinomycetes</taxon>
        <taxon>Pseudonocardiales</taxon>
        <taxon>Pseudonocardiaceae</taxon>
        <taxon>Actinomycetospora</taxon>
    </lineage>
</organism>
<evidence type="ECO:0000256" key="2">
    <source>
        <dbReference type="ARBA" id="ARBA00023125"/>
    </source>
</evidence>
<dbReference type="RefSeq" id="WP_337700177.1">
    <property type="nucleotide sequence ID" value="NZ_JBBEGM010000001.1"/>
</dbReference>
<dbReference type="PANTHER" id="PTHR30461">
    <property type="entry name" value="DNA-INVERTASE FROM LAMBDOID PROPHAGE"/>
    <property type="match status" value="1"/>
</dbReference>
<dbReference type="PROSITE" id="PS51736">
    <property type="entry name" value="RECOMBINASES_3"/>
    <property type="match status" value="1"/>
</dbReference>
<dbReference type="InterPro" id="IPR006119">
    <property type="entry name" value="Resolv_N"/>
</dbReference>
<dbReference type="InterPro" id="IPR006118">
    <property type="entry name" value="Recombinase_CS"/>
</dbReference>
<dbReference type="PANTHER" id="PTHR30461:SF2">
    <property type="entry name" value="SERINE RECOMBINASE PINE-RELATED"/>
    <property type="match status" value="1"/>
</dbReference>
<evidence type="ECO:0000313" key="6">
    <source>
        <dbReference type="EMBL" id="MEJ2860541.1"/>
    </source>
</evidence>
<name>A0ABU8M0G6_9PSEU</name>
<dbReference type="EMBL" id="JBBEGM010000001">
    <property type="protein sequence ID" value="MEJ2860541.1"/>
    <property type="molecule type" value="Genomic_DNA"/>
</dbReference>
<keyword evidence="1" id="KW-0229">DNA integration</keyword>
<evidence type="ECO:0000256" key="1">
    <source>
        <dbReference type="ARBA" id="ARBA00022908"/>
    </source>
</evidence>
<dbReference type="InterPro" id="IPR011109">
    <property type="entry name" value="DNA_bind_recombinase_dom"/>
</dbReference>
<gene>
    <name evidence="6" type="ORF">WCD58_05210</name>
</gene>
<dbReference type="Pfam" id="PF00239">
    <property type="entry name" value="Resolvase"/>
    <property type="match status" value="1"/>
</dbReference>
<dbReference type="Proteomes" id="UP001369736">
    <property type="component" value="Unassembled WGS sequence"/>
</dbReference>
<evidence type="ECO:0000256" key="4">
    <source>
        <dbReference type="PROSITE-ProRule" id="PRU10137"/>
    </source>
</evidence>
<evidence type="ECO:0000259" key="5">
    <source>
        <dbReference type="PROSITE" id="PS51736"/>
    </source>
</evidence>
<dbReference type="Pfam" id="PF07508">
    <property type="entry name" value="Recombinase"/>
    <property type="match status" value="1"/>
</dbReference>